<dbReference type="PANTHER" id="PTHR33121">
    <property type="entry name" value="CYCLIC DI-GMP PHOSPHODIESTERASE PDEF"/>
    <property type="match status" value="1"/>
</dbReference>
<dbReference type="NCBIfam" id="NF007839">
    <property type="entry name" value="PRK10551.1"/>
    <property type="match status" value="1"/>
</dbReference>
<dbReference type="OrthoDB" id="675397at2"/>
<evidence type="ECO:0000313" key="12">
    <source>
        <dbReference type="EMBL" id="PRD16749.1"/>
    </source>
</evidence>
<reference evidence="12 13" key="1">
    <citation type="submission" date="2017-10" db="EMBL/GenBank/DDBJ databases">
        <title>Draft genome of two endophytic bacteria isolated from 'guarana' Paullinia cupana (Mart.) Ducke.</title>
        <authorList>
            <person name="Siqueira K.A."/>
            <person name="Liotti R.G."/>
            <person name="Mendes T.A."/>
            <person name="Soares M.A."/>
        </authorList>
    </citation>
    <scope>NUCLEOTIDE SEQUENCE [LARGE SCALE GENOMIC DNA]</scope>
    <source>
        <strain evidence="12 13">342</strain>
    </source>
</reference>
<comment type="caution">
    <text evidence="12">The sequence shown here is derived from an EMBL/GenBank/DDBJ whole genome shotgun (WGS) entry which is preliminary data.</text>
</comment>
<evidence type="ECO:0000256" key="10">
    <source>
        <dbReference type="SAM" id="Phobius"/>
    </source>
</evidence>
<dbReference type="RefSeq" id="WP_105591329.1">
    <property type="nucleotide sequence ID" value="NZ_PDET01000002.1"/>
</dbReference>
<evidence type="ECO:0000256" key="9">
    <source>
        <dbReference type="ARBA" id="ARBA00034290"/>
    </source>
</evidence>
<keyword evidence="4" id="KW-0973">c-di-GMP</keyword>
<dbReference type="SMART" id="SM00052">
    <property type="entry name" value="EAL"/>
    <property type="match status" value="1"/>
</dbReference>
<keyword evidence="8 10" id="KW-0472">Membrane</keyword>
<dbReference type="InterPro" id="IPR001633">
    <property type="entry name" value="EAL_dom"/>
</dbReference>
<feature type="transmembrane region" description="Helical" evidence="10">
    <location>
        <begin position="17"/>
        <end position="41"/>
    </location>
</feature>
<organism evidence="12 13">
    <name type="scientific">Pantoea coffeiphila</name>
    <dbReference type="NCBI Taxonomy" id="1465635"/>
    <lineage>
        <taxon>Bacteria</taxon>
        <taxon>Pseudomonadati</taxon>
        <taxon>Pseudomonadota</taxon>
        <taxon>Gammaproteobacteria</taxon>
        <taxon>Enterobacterales</taxon>
        <taxon>Erwiniaceae</taxon>
        <taxon>Pantoea</taxon>
    </lineage>
</organism>
<sequence>MPLPTNVTRLVPQQRKIVCLSAAIGFIFFLLFIVITLSITWNRHSESHSRLAGYTQSYVINLFGELQQTLQPLQAAASIASCDQVRNDLIQRAAFAPNIRAILLVKNGVAFCSSATGPMSLAVKSISPLTDIAKPLDVRLIPDTPMVPGKPAIAIWLSDANHPSYGVFVTLNVNLTPYLLLTSRHLEIAGMAIATKDNALTTWNDGVVNLADLPQHPLRTISIPGYPITLYFYGETLPARDVHVILLAGLLLSIIAAFACFLALLLRQRQGKEIQLGMKRGEFHVEYQPVIEASTGRTYGLEALLRWTHPTEGRIPPDAFISYAEGQNLIVPLTRHLFQLVARDAHQLCQIIPAGTRLGINLSPLHLSYPTFRQDVLDWLEAMPQNHFEYIFEITERAMVDDNSADEIFHWIRQQNIKIAIDDFGTGHSALIYLEKFKFDYLKIDRGFVLSIGTETVNSPVLDAVLNLAQKLNLNTVAEGVETAEQALWLINGGITHMQGYLFSRPRTVPQLVDYFTDRSVSNDRTVLVG</sequence>
<keyword evidence="6" id="KW-0378">Hydrolase</keyword>
<evidence type="ECO:0000256" key="3">
    <source>
        <dbReference type="ARBA" id="ARBA00022475"/>
    </source>
</evidence>
<dbReference type="Pfam" id="PF00563">
    <property type="entry name" value="EAL"/>
    <property type="match status" value="1"/>
</dbReference>
<dbReference type="Pfam" id="PF12792">
    <property type="entry name" value="CSS-motif"/>
    <property type="match status" value="1"/>
</dbReference>
<dbReference type="EC" id="3.1.4.52" evidence="2"/>
<comment type="catalytic activity">
    <reaction evidence="9">
        <text>3',3'-c-di-GMP + H2O = 5'-phosphoguanylyl(3'-&gt;5')guanosine + H(+)</text>
        <dbReference type="Rhea" id="RHEA:24902"/>
        <dbReference type="ChEBI" id="CHEBI:15377"/>
        <dbReference type="ChEBI" id="CHEBI:15378"/>
        <dbReference type="ChEBI" id="CHEBI:58754"/>
        <dbReference type="ChEBI" id="CHEBI:58805"/>
        <dbReference type="EC" id="3.1.4.52"/>
    </reaction>
</comment>
<dbReference type="EMBL" id="PDET01000002">
    <property type="protein sequence ID" value="PRD16749.1"/>
    <property type="molecule type" value="Genomic_DNA"/>
</dbReference>
<accession>A0A2S9IG52</accession>
<gene>
    <name evidence="12" type="ORF">CQW29_03540</name>
</gene>
<evidence type="ECO:0000259" key="11">
    <source>
        <dbReference type="PROSITE" id="PS50883"/>
    </source>
</evidence>
<keyword evidence="5 10" id="KW-0812">Transmembrane</keyword>
<dbReference type="Gene3D" id="3.20.20.450">
    <property type="entry name" value="EAL domain"/>
    <property type="match status" value="1"/>
</dbReference>
<name>A0A2S9IG52_9GAMM</name>
<dbReference type="GO" id="GO:0071111">
    <property type="term" value="F:cyclic-guanylate-specific phosphodiesterase activity"/>
    <property type="evidence" value="ECO:0007669"/>
    <property type="project" value="UniProtKB-EC"/>
</dbReference>
<comment type="subcellular location">
    <subcellularLocation>
        <location evidence="1">Cell membrane</location>
        <topology evidence="1">Multi-pass membrane protein</topology>
    </subcellularLocation>
</comment>
<protein>
    <recommendedName>
        <fullName evidence="2">cyclic-guanylate-specific phosphodiesterase</fullName>
        <ecNumber evidence="2">3.1.4.52</ecNumber>
    </recommendedName>
</protein>
<dbReference type="InterPro" id="IPR024744">
    <property type="entry name" value="CSS-motif_dom"/>
</dbReference>
<dbReference type="GO" id="GO:0005886">
    <property type="term" value="C:plasma membrane"/>
    <property type="evidence" value="ECO:0007669"/>
    <property type="project" value="UniProtKB-SubCell"/>
</dbReference>
<evidence type="ECO:0000256" key="2">
    <source>
        <dbReference type="ARBA" id="ARBA00012282"/>
    </source>
</evidence>
<dbReference type="AlphaFoldDB" id="A0A2S9IG52"/>
<feature type="transmembrane region" description="Helical" evidence="10">
    <location>
        <begin position="244"/>
        <end position="266"/>
    </location>
</feature>
<dbReference type="InterPro" id="IPR035919">
    <property type="entry name" value="EAL_sf"/>
</dbReference>
<dbReference type="PROSITE" id="PS50883">
    <property type="entry name" value="EAL"/>
    <property type="match status" value="1"/>
</dbReference>
<evidence type="ECO:0000256" key="7">
    <source>
        <dbReference type="ARBA" id="ARBA00022989"/>
    </source>
</evidence>
<evidence type="ECO:0000256" key="4">
    <source>
        <dbReference type="ARBA" id="ARBA00022636"/>
    </source>
</evidence>
<keyword evidence="7 10" id="KW-1133">Transmembrane helix</keyword>
<dbReference type="CDD" id="cd01948">
    <property type="entry name" value="EAL"/>
    <property type="match status" value="1"/>
</dbReference>
<dbReference type="SUPFAM" id="SSF141868">
    <property type="entry name" value="EAL domain-like"/>
    <property type="match status" value="1"/>
</dbReference>
<evidence type="ECO:0000256" key="1">
    <source>
        <dbReference type="ARBA" id="ARBA00004651"/>
    </source>
</evidence>
<dbReference type="InterPro" id="IPR050706">
    <property type="entry name" value="Cyclic-di-GMP_PDE-like"/>
</dbReference>
<keyword evidence="13" id="KW-1185">Reference proteome</keyword>
<dbReference type="Proteomes" id="UP000239181">
    <property type="component" value="Unassembled WGS sequence"/>
</dbReference>
<evidence type="ECO:0000256" key="8">
    <source>
        <dbReference type="ARBA" id="ARBA00023136"/>
    </source>
</evidence>
<keyword evidence="3" id="KW-1003">Cell membrane</keyword>
<evidence type="ECO:0000256" key="6">
    <source>
        <dbReference type="ARBA" id="ARBA00022801"/>
    </source>
</evidence>
<evidence type="ECO:0000313" key="13">
    <source>
        <dbReference type="Proteomes" id="UP000239181"/>
    </source>
</evidence>
<feature type="domain" description="EAL" evidence="11">
    <location>
        <begin position="267"/>
        <end position="520"/>
    </location>
</feature>
<dbReference type="PANTHER" id="PTHR33121:SF73">
    <property type="entry name" value="CYCLIC DI-GMP PHOSPHODIESTERASE PDEN-RELATED"/>
    <property type="match status" value="1"/>
</dbReference>
<evidence type="ECO:0000256" key="5">
    <source>
        <dbReference type="ARBA" id="ARBA00022692"/>
    </source>
</evidence>
<proteinExistence type="predicted"/>